<proteinExistence type="predicted"/>
<evidence type="ECO:0000256" key="1">
    <source>
        <dbReference type="SAM" id="Coils"/>
    </source>
</evidence>
<keyword evidence="2" id="KW-1185">Reference proteome</keyword>
<reference evidence="3" key="1">
    <citation type="submission" date="2025-08" db="UniProtKB">
        <authorList>
            <consortium name="RefSeq"/>
        </authorList>
    </citation>
    <scope>IDENTIFICATION</scope>
    <source>
        <tissue evidence="3">Fruit stalk</tissue>
    </source>
</reference>
<dbReference type="AlphaFoldDB" id="A0A6P5X440"/>
<evidence type="ECO:0000313" key="3">
    <source>
        <dbReference type="RefSeq" id="XP_022722958.1"/>
    </source>
</evidence>
<organism evidence="2 3">
    <name type="scientific">Durio zibethinus</name>
    <name type="common">Durian</name>
    <dbReference type="NCBI Taxonomy" id="66656"/>
    <lineage>
        <taxon>Eukaryota</taxon>
        <taxon>Viridiplantae</taxon>
        <taxon>Streptophyta</taxon>
        <taxon>Embryophyta</taxon>
        <taxon>Tracheophyta</taxon>
        <taxon>Spermatophyta</taxon>
        <taxon>Magnoliopsida</taxon>
        <taxon>eudicotyledons</taxon>
        <taxon>Gunneridae</taxon>
        <taxon>Pentapetalae</taxon>
        <taxon>rosids</taxon>
        <taxon>malvids</taxon>
        <taxon>Malvales</taxon>
        <taxon>Malvaceae</taxon>
        <taxon>Helicteroideae</taxon>
        <taxon>Durio</taxon>
    </lineage>
</organism>
<feature type="coiled-coil region" evidence="1">
    <location>
        <begin position="46"/>
        <end position="211"/>
    </location>
</feature>
<dbReference type="GeneID" id="111280070"/>
<protein>
    <submittedName>
        <fullName evidence="3">Uncharacterized protein PF11_0207-like</fullName>
    </submittedName>
</protein>
<keyword evidence="1" id="KW-0175">Coiled coil</keyword>
<dbReference type="KEGG" id="dzi:111280070"/>
<sequence>MSFTHFFSDSNPKPTLKPVSFLSNSSIMGAFASKRKSKACHERRHVKSLTDKMRPLQQEIKEMVNEREKEVLVFAWKEVEWKKERKKLKEEVKKLRKLVEEKEEKIRGMEDYAMEVEKCDRAWPLLGTSFLLDQMKEERARKDEAVEKWKQLYLAIKTELDHLIQRTHGDALYWKAEEEEMNMIEELKKEVKNKEETIEDMKRRVASMEREGYEREREMDILRQSLRILGSKKKAAYTSNTKSNIYL</sequence>
<gene>
    <name evidence="3" type="primary">LOC111280070</name>
</gene>
<dbReference type="OrthoDB" id="1869333at2759"/>
<evidence type="ECO:0000313" key="2">
    <source>
        <dbReference type="Proteomes" id="UP000515121"/>
    </source>
</evidence>
<dbReference type="Proteomes" id="UP000515121">
    <property type="component" value="Unplaced"/>
</dbReference>
<name>A0A6P5X440_DURZI</name>
<dbReference type="PANTHER" id="PTHR37226">
    <property type="entry name" value="GOLGIN FAMILY A PROTEIN"/>
    <property type="match status" value="1"/>
</dbReference>
<dbReference type="PANTHER" id="PTHR37226:SF4">
    <property type="entry name" value="GOLGIN FAMILY A PROTEIN"/>
    <property type="match status" value="1"/>
</dbReference>
<dbReference type="RefSeq" id="XP_022722958.1">
    <property type="nucleotide sequence ID" value="XM_022867223.1"/>
</dbReference>
<accession>A0A6P5X440</accession>